<gene>
    <name evidence="1" type="ORF">GCM10022255_001200</name>
</gene>
<protein>
    <recommendedName>
        <fullName evidence="3">Queuine/other tRNA-ribosyltransferase</fullName>
    </recommendedName>
</protein>
<evidence type="ECO:0000313" key="2">
    <source>
        <dbReference type="Proteomes" id="UP001500620"/>
    </source>
</evidence>
<dbReference type="Gene3D" id="3.20.20.105">
    <property type="entry name" value="Queuine tRNA-ribosyltransferase-like"/>
    <property type="match status" value="1"/>
</dbReference>
<proteinExistence type="predicted"/>
<dbReference type="RefSeq" id="WP_345120005.1">
    <property type="nucleotide sequence ID" value="NZ_BAABAT010000001.1"/>
</dbReference>
<evidence type="ECO:0008006" key="3">
    <source>
        <dbReference type="Google" id="ProtNLM"/>
    </source>
</evidence>
<dbReference type="EMBL" id="BAABAT010000001">
    <property type="protein sequence ID" value="GAA4243190.1"/>
    <property type="molecule type" value="Genomic_DNA"/>
</dbReference>
<name>A0ABP8CTE0_9ACTN</name>
<dbReference type="InterPro" id="IPR053537">
    <property type="entry name" value="DNA-guanine_TGase"/>
</dbReference>
<keyword evidence="2" id="KW-1185">Reference proteome</keyword>
<dbReference type="SUPFAM" id="SSF51713">
    <property type="entry name" value="tRNA-guanine transglycosylase"/>
    <property type="match status" value="1"/>
</dbReference>
<comment type="caution">
    <text evidence="1">The sequence shown here is derived from an EMBL/GenBank/DDBJ whole genome shotgun (WGS) entry which is preliminary data.</text>
</comment>
<dbReference type="NCBIfam" id="NF041059">
    <property type="entry name" value="DpdA"/>
    <property type="match status" value="1"/>
</dbReference>
<sequence>MKFFFPDSQDQVDPSFDFITEERDPFRVRQRDEQYAHEVLTEAPFDGILVSKAIVDGQAGSAGKYTVAQRHRLYREGAQRFFRLNHGHTPLKIMGDCGAFSYVAEEYPPYSVDDVIDFYDGCGFHYGIAVDHVIFQYEPTVPRDDERAAEWRRRQEITLELAEQFWQRCKARRVGFTPLGVAQGWSPRSYADAVAALQRIGYRRIALGGMVPLKTHEILACLAGVDDVRAATTQLHLLGISRCEDVPTFTKHGVTSFDSTAPFRQAFKDDRDNYHAPDRNYVALRVPQVDGNAKLKARIRSGEVSQAQALKLERAALSLLRQYDDDKVDVELVVEALADYSAIWDGRSDRSSQYRETLTARPWRDCSCDLCKALGIEIVIFRGAERNKRRGFHNLYVFEQRLRASKEGTPRDQDRD</sequence>
<reference evidence="2" key="1">
    <citation type="journal article" date="2019" name="Int. J. Syst. Evol. Microbiol.">
        <title>The Global Catalogue of Microorganisms (GCM) 10K type strain sequencing project: providing services to taxonomists for standard genome sequencing and annotation.</title>
        <authorList>
            <consortium name="The Broad Institute Genomics Platform"/>
            <consortium name="The Broad Institute Genome Sequencing Center for Infectious Disease"/>
            <person name="Wu L."/>
            <person name="Ma J."/>
        </authorList>
    </citation>
    <scope>NUCLEOTIDE SEQUENCE [LARGE SCALE GENOMIC DNA]</scope>
    <source>
        <strain evidence="2">JCM 17441</strain>
    </source>
</reference>
<accession>A0ABP8CTE0</accession>
<evidence type="ECO:0000313" key="1">
    <source>
        <dbReference type="EMBL" id="GAA4243190.1"/>
    </source>
</evidence>
<dbReference type="InterPro" id="IPR036511">
    <property type="entry name" value="TGT-like_sf"/>
</dbReference>
<dbReference type="Proteomes" id="UP001500620">
    <property type="component" value="Unassembled WGS sequence"/>
</dbReference>
<organism evidence="1 2">
    <name type="scientific">Dactylosporangium darangshiense</name>
    <dbReference type="NCBI Taxonomy" id="579108"/>
    <lineage>
        <taxon>Bacteria</taxon>
        <taxon>Bacillati</taxon>
        <taxon>Actinomycetota</taxon>
        <taxon>Actinomycetes</taxon>
        <taxon>Micromonosporales</taxon>
        <taxon>Micromonosporaceae</taxon>
        <taxon>Dactylosporangium</taxon>
    </lineage>
</organism>